<comment type="caution">
    <text evidence="2">The sequence shown here is derived from an EMBL/GenBank/DDBJ whole genome shotgun (WGS) entry which is preliminary data.</text>
</comment>
<feature type="compositionally biased region" description="Basic and acidic residues" evidence="1">
    <location>
        <begin position="274"/>
        <end position="295"/>
    </location>
</feature>
<gene>
    <name evidence="2" type="ORF">A1Q1_01921</name>
</gene>
<feature type="compositionally biased region" description="Low complexity" evidence="1">
    <location>
        <begin position="75"/>
        <end position="85"/>
    </location>
</feature>
<dbReference type="VEuPathDB" id="FungiDB:A1Q1_01921"/>
<feature type="compositionally biased region" description="Low complexity" evidence="1">
    <location>
        <begin position="300"/>
        <end position="310"/>
    </location>
</feature>
<dbReference type="EMBL" id="ALBS01000182">
    <property type="protein sequence ID" value="EJT49010.1"/>
    <property type="molecule type" value="Genomic_DNA"/>
</dbReference>
<evidence type="ECO:0000256" key="1">
    <source>
        <dbReference type="SAM" id="MobiDB-lite"/>
    </source>
</evidence>
<feature type="region of interest" description="Disordered" evidence="1">
    <location>
        <begin position="45"/>
        <end position="85"/>
    </location>
</feature>
<dbReference type="Proteomes" id="UP000002748">
    <property type="component" value="Unassembled WGS sequence"/>
</dbReference>
<feature type="region of interest" description="Disordered" evidence="1">
    <location>
        <begin position="245"/>
        <end position="310"/>
    </location>
</feature>
<evidence type="ECO:0000313" key="3">
    <source>
        <dbReference type="Proteomes" id="UP000002748"/>
    </source>
</evidence>
<evidence type="ECO:0000313" key="2">
    <source>
        <dbReference type="EMBL" id="EJT49010.1"/>
    </source>
</evidence>
<feature type="compositionally biased region" description="Basic residues" evidence="1">
    <location>
        <begin position="60"/>
        <end position="74"/>
    </location>
</feature>
<feature type="compositionally biased region" description="Polar residues" evidence="1">
    <location>
        <begin position="170"/>
        <end position="184"/>
    </location>
</feature>
<accession>J4UD57</accession>
<name>J4UD57_TRIAS</name>
<feature type="region of interest" description="Disordered" evidence="1">
    <location>
        <begin position="148"/>
        <end position="199"/>
    </location>
</feature>
<feature type="compositionally biased region" description="Low complexity" evidence="1">
    <location>
        <begin position="254"/>
        <end position="270"/>
    </location>
</feature>
<dbReference type="AlphaFoldDB" id="J4UD57"/>
<proteinExistence type="predicted"/>
<organism evidence="2 3">
    <name type="scientific">Trichosporon asahii var. asahii (strain ATCC 90039 / CBS 2479 / JCM 2466 / KCTC 7840 / NBRC 103889/ NCYC 2677 / UAMH 7654)</name>
    <name type="common">Yeast</name>
    <dbReference type="NCBI Taxonomy" id="1186058"/>
    <lineage>
        <taxon>Eukaryota</taxon>
        <taxon>Fungi</taxon>
        <taxon>Dikarya</taxon>
        <taxon>Basidiomycota</taxon>
        <taxon>Agaricomycotina</taxon>
        <taxon>Tremellomycetes</taxon>
        <taxon>Trichosporonales</taxon>
        <taxon>Trichosporonaceae</taxon>
        <taxon>Trichosporon</taxon>
    </lineage>
</organism>
<feature type="compositionally biased region" description="Low complexity" evidence="1">
    <location>
        <begin position="148"/>
        <end position="169"/>
    </location>
</feature>
<dbReference type="HOGENOM" id="CLU_772053_0_0_1"/>
<dbReference type="GeneID" id="25985435"/>
<feature type="compositionally biased region" description="Low complexity" evidence="1">
    <location>
        <begin position="48"/>
        <end position="59"/>
    </location>
</feature>
<sequence>MPTLLESPFLSLGMIDTLLRTTSDPAQRVQLLSARVHRLQLEPAINPSSSHSSLSSHSASHGHGHHAGHPHQHGSHPYAHAAQAHGHLHQLSGLAALAAHQPRSTKGPGNAYLDEYGHATVPPHGLEHGHERPAQVYGDGFGFELDLSRSTSRATSRANSRANSRAPSPVRSSGGNTRAGSPTLKSPVPKRPSRPDPTPLLKTRAQLVKAYLSLTPPDYHAAESEALIVLAECRRIVKWEKARIRRSEQDHAKPSSSSSSPKQAPKAVSAEGAQEDKEERKEESKEDKPIRKNSSDADLASSPVAPPVHVSPAWYPEVLKIQLETTRHEATINEGLGRESRAARAAQLADELAAELSNL</sequence>
<reference evidence="2 3" key="1">
    <citation type="journal article" date="2012" name="Eukaryot. Cell">
        <title>Draft genome sequence of CBS 2479, the standard type strain of Trichosporon asahii.</title>
        <authorList>
            <person name="Yang R.Y."/>
            <person name="Li H.T."/>
            <person name="Zhu H."/>
            <person name="Zhou G.P."/>
            <person name="Wang M."/>
            <person name="Wang L."/>
        </authorList>
    </citation>
    <scope>NUCLEOTIDE SEQUENCE [LARGE SCALE GENOMIC DNA]</scope>
    <source>
        <strain evidence="3">ATCC 90039 / CBS 2479 / JCM 2466 / KCTC 7840 / NCYC 2677 / UAMH 7654</strain>
    </source>
</reference>
<feature type="region of interest" description="Disordered" evidence="1">
    <location>
        <begin position="99"/>
        <end position="133"/>
    </location>
</feature>
<dbReference type="RefSeq" id="XP_014180404.1">
    <property type="nucleotide sequence ID" value="XM_014324929.1"/>
</dbReference>
<dbReference type="KEGG" id="tasa:A1Q1_01921"/>
<protein>
    <submittedName>
        <fullName evidence="2">Uncharacterized protein</fullName>
    </submittedName>
</protein>